<protein>
    <submittedName>
        <fullName evidence="2">Uncharacterized protein</fullName>
    </submittedName>
</protein>
<keyword evidence="3" id="KW-1185">Reference proteome</keyword>
<keyword evidence="1" id="KW-0472">Membrane</keyword>
<dbReference type="Proteomes" id="UP001201449">
    <property type="component" value="Unassembled WGS sequence"/>
</dbReference>
<reference evidence="2 3" key="1">
    <citation type="submission" date="2022-01" db="EMBL/GenBank/DDBJ databases">
        <title>Mariniradius saccharolyticus sp. nov., isolated from sediment of a river.</title>
        <authorList>
            <person name="Liu H."/>
        </authorList>
    </citation>
    <scope>NUCLEOTIDE SEQUENCE [LARGE SCALE GENOMIC DNA]</scope>
    <source>
        <strain evidence="2 3">RY-2</strain>
    </source>
</reference>
<keyword evidence="1" id="KW-1133">Transmembrane helix</keyword>
<comment type="caution">
    <text evidence="2">The sequence shown here is derived from an EMBL/GenBank/DDBJ whole genome shotgun (WGS) entry which is preliminary data.</text>
</comment>
<gene>
    <name evidence="2" type="ORF">L0U89_02165</name>
</gene>
<name>A0ABS9BQU3_9BACT</name>
<organism evidence="2 3">
    <name type="scientific">Mariniradius sediminis</name>
    <dbReference type="NCBI Taxonomy" id="2909237"/>
    <lineage>
        <taxon>Bacteria</taxon>
        <taxon>Pseudomonadati</taxon>
        <taxon>Bacteroidota</taxon>
        <taxon>Cytophagia</taxon>
        <taxon>Cytophagales</taxon>
        <taxon>Cyclobacteriaceae</taxon>
        <taxon>Mariniradius</taxon>
    </lineage>
</organism>
<evidence type="ECO:0000256" key="1">
    <source>
        <dbReference type="SAM" id="Phobius"/>
    </source>
</evidence>
<dbReference type="EMBL" id="JAKEVZ010000001">
    <property type="protein sequence ID" value="MCF1749862.1"/>
    <property type="molecule type" value="Genomic_DNA"/>
</dbReference>
<dbReference type="RefSeq" id="WP_234860008.1">
    <property type="nucleotide sequence ID" value="NZ_JAKEVZ010000001.1"/>
</dbReference>
<evidence type="ECO:0000313" key="2">
    <source>
        <dbReference type="EMBL" id="MCF1749862.1"/>
    </source>
</evidence>
<keyword evidence="1" id="KW-0812">Transmembrane</keyword>
<sequence length="123" mass="14379">MKRRITYAIFLFLGVTVAGTLFYFFSFFQLFEDNSRLLEKIEFQKYSIKVYHVPSDATIQSSIVIIKSEGRKDSLLAKFERFDSMKEFRLVGSDSIEFTLLRIQDNGMSEHLEKLALPPSENY</sequence>
<evidence type="ECO:0000313" key="3">
    <source>
        <dbReference type="Proteomes" id="UP001201449"/>
    </source>
</evidence>
<proteinExistence type="predicted"/>
<accession>A0ABS9BQU3</accession>
<feature type="transmembrane region" description="Helical" evidence="1">
    <location>
        <begin position="7"/>
        <end position="31"/>
    </location>
</feature>